<dbReference type="EMBL" id="JAUGQQ010000002">
    <property type="protein sequence ID" value="MDN3723605.1"/>
    <property type="molecule type" value="Genomic_DNA"/>
</dbReference>
<evidence type="ECO:0008006" key="3">
    <source>
        <dbReference type="Google" id="ProtNLM"/>
    </source>
</evidence>
<keyword evidence="2" id="KW-1185">Reference proteome</keyword>
<organism evidence="1 2">
    <name type="scientific">Aequorivita aurantiaca</name>
    <dbReference type="NCBI Taxonomy" id="3053356"/>
    <lineage>
        <taxon>Bacteria</taxon>
        <taxon>Pseudomonadati</taxon>
        <taxon>Bacteroidota</taxon>
        <taxon>Flavobacteriia</taxon>
        <taxon>Flavobacteriales</taxon>
        <taxon>Flavobacteriaceae</taxon>
        <taxon>Aequorivita</taxon>
    </lineage>
</organism>
<sequence length="212" mass="23895">MKNIICMLTLFLTLTTYAQKERGTILKNSGELITIYDGSNSDKKKSIGGMAAGSYGPIAFNEKLLYYFDFDGNIQDIKNTEYSEAKLGNGEVVFMPLPHSKDGSGLRVHRIIAKSDKYILGDYIGQGVHFFYIFDSEKNLVERRIAHSAAKSVSEKAIRKVKEYFGDCADLINELEVNLANPSKRGMMKTYSILYHIEEGEMVNYINNVECN</sequence>
<dbReference type="RefSeq" id="WP_290253694.1">
    <property type="nucleotide sequence ID" value="NZ_JAUGQQ010000002.1"/>
</dbReference>
<dbReference type="Proteomes" id="UP001244787">
    <property type="component" value="Unassembled WGS sequence"/>
</dbReference>
<proteinExistence type="predicted"/>
<accession>A0ABT8DKD8</accession>
<evidence type="ECO:0000313" key="2">
    <source>
        <dbReference type="Proteomes" id="UP001244787"/>
    </source>
</evidence>
<evidence type="ECO:0000313" key="1">
    <source>
        <dbReference type="EMBL" id="MDN3723605.1"/>
    </source>
</evidence>
<protein>
    <recommendedName>
        <fullName evidence="3">DUF4369 domain-containing protein</fullName>
    </recommendedName>
</protein>
<comment type="caution">
    <text evidence="1">The sequence shown here is derived from an EMBL/GenBank/DDBJ whole genome shotgun (WGS) entry which is preliminary data.</text>
</comment>
<name>A0ABT8DKD8_9FLAO</name>
<gene>
    <name evidence="1" type="ORF">QRD02_04365</name>
</gene>
<reference evidence="1 2" key="1">
    <citation type="submission" date="2023-06" db="EMBL/GenBank/DDBJ databases">
        <authorList>
            <person name="Ye Y.-Q."/>
            <person name="Du Z.-J."/>
        </authorList>
    </citation>
    <scope>NUCLEOTIDE SEQUENCE [LARGE SCALE GENOMIC DNA]</scope>
    <source>
        <strain evidence="1 2">SDUM287046</strain>
    </source>
</reference>